<dbReference type="RefSeq" id="XP_033573618.1">
    <property type="nucleotide sequence ID" value="XM_033728938.1"/>
</dbReference>
<evidence type="ECO:0008006" key="5">
    <source>
        <dbReference type="Google" id="ProtNLM"/>
    </source>
</evidence>
<evidence type="ECO:0000313" key="4">
    <source>
        <dbReference type="RefSeq" id="XP_033573618.1"/>
    </source>
</evidence>
<dbReference type="AlphaFoldDB" id="A0A6A6YF59"/>
<dbReference type="GeneID" id="54469831"/>
<reference evidence="4" key="2">
    <citation type="submission" date="2020-04" db="EMBL/GenBank/DDBJ databases">
        <authorList>
            <consortium name="NCBI Genome Project"/>
        </authorList>
    </citation>
    <scope>NUCLEOTIDE SEQUENCE</scope>
    <source>
        <strain evidence="4">CBS 304.34</strain>
    </source>
</reference>
<proteinExistence type="predicted"/>
<dbReference type="EMBL" id="MU003706">
    <property type="protein sequence ID" value="KAF2806654.1"/>
    <property type="molecule type" value="Genomic_DNA"/>
</dbReference>
<keyword evidence="1" id="KW-0732">Signal</keyword>
<protein>
    <recommendedName>
        <fullName evidence="5">Secreted protein</fullName>
    </recommendedName>
</protein>
<keyword evidence="3" id="KW-1185">Reference proteome</keyword>
<sequence length="72" mass="8153">MICVQSYISMSFLLLLLVDKVGTRRAVKIARDKPFAVPTLSLLSNPPRPEPPSTSQRFFRLVLVHKESTQRA</sequence>
<feature type="signal peptide" evidence="1">
    <location>
        <begin position="1"/>
        <end position="26"/>
    </location>
</feature>
<gene>
    <name evidence="2 4" type="ORF">BDZ99DRAFT_82714</name>
</gene>
<reference evidence="4" key="3">
    <citation type="submission" date="2025-04" db="UniProtKB">
        <authorList>
            <consortium name="RefSeq"/>
        </authorList>
    </citation>
    <scope>IDENTIFICATION</scope>
    <source>
        <strain evidence="4">CBS 304.34</strain>
    </source>
</reference>
<organism evidence="2">
    <name type="scientific">Mytilinidion resinicola</name>
    <dbReference type="NCBI Taxonomy" id="574789"/>
    <lineage>
        <taxon>Eukaryota</taxon>
        <taxon>Fungi</taxon>
        <taxon>Dikarya</taxon>
        <taxon>Ascomycota</taxon>
        <taxon>Pezizomycotina</taxon>
        <taxon>Dothideomycetes</taxon>
        <taxon>Pleosporomycetidae</taxon>
        <taxon>Mytilinidiales</taxon>
        <taxon>Mytilinidiaceae</taxon>
        <taxon>Mytilinidion</taxon>
    </lineage>
</organism>
<feature type="chain" id="PRO_5044629064" description="Secreted protein" evidence="1">
    <location>
        <begin position="27"/>
        <end position="72"/>
    </location>
</feature>
<reference evidence="2 4" key="1">
    <citation type="journal article" date="2020" name="Stud. Mycol.">
        <title>101 Dothideomycetes genomes: a test case for predicting lifestyles and emergence of pathogens.</title>
        <authorList>
            <person name="Haridas S."/>
            <person name="Albert R."/>
            <person name="Binder M."/>
            <person name="Bloem J."/>
            <person name="Labutti K."/>
            <person name="Salamov A."/>
            <person name="Andreopoulos B."/>
            <person name="Baker S."/>
            <person name="Barry K."/>
            <person name="Bills G."/>
            <person name="Bluhm B."/>
            <person name="Cannon C."/>
            <person name="Castanera R."/>
            <person name="Culley D."/>
            <person name="Daum C."/>
            <person name="Ezra D."/>
            <person name="Gonzalez J."/>
            <person name="Henrissat B."/>
            <person name="Kuo A."/>
            <person name="Liang C."/>
            <person name="Lipzen A."/>
            <person name="Lutzoni F."/>
            <person name="Magnuson J."/>
            <person name="Mondo S."/>
            <person name="Nolan M."/>
            <person name="Ohm R."/>
            <person name="Pangilinan J."/>
            <person name="Park H.-J."/>
            <person name="Ramirez L."/>
            <person name="Alfaro M."/>
            <person name="Sun H."/>
            <person name="Tritt A."/>
            <person name="Yoshinaga Y."/>
            <person name="Zwiers L.-H."/>
            <person name="Turgeon B."/>
            <person name="Goodwin S."/>
            <person name="Spatafora J."/>
            <person name="Crous P."/>
            <person name="Grigoriev I."/>
        </authorList>
    </citation>
    <scope>NUCLEOTIDE SEQUENCE</scope>
    <source>
        <strain evidence="2 4">CBS 304.34</strain>
    </source>
</reference>
<evidence type="ECO:0000256" key="1">
    <source>
        <dbReference type="SAM" id="SignalP"/>
    </source>
</evidence>
<dbReference type="Proteomes" id="UP000504636">
    <property type="component" value="Unplaced"/>
</dbReference>
<evidence type="ECO:0000313" key="2">
    <source>
        <dbReference type="EMBL" id="KAF2806654.1"/>
    </source>
</evidence>
<accession>A0A6A6YF59</accession>
<evidence type="ECO:0000313" key="3">
    <source>
        <dbReference type="Proteomes" id="UP000504636"/>
    </source>
</evidence>
<name>A0A6A6YF59_9PEZI</name>